<comment type="caution">
    <text evidence="3">The sequence shown here is derived from an EMBL/GenBank/DDBJ whole genome shotgun (WGS) entry which is preliminary data.</text>
</comment>
<organism evidence="3 4">
    <name type="scientific">Alkanindiges hydrocarboniclasticus</name>
    <dbReference type="NCBI Taxonomy" id="1907941"/>
    <lineage>
        <taxon>Bacteria</taxon>
        <taxon>Pseudomonadati</taxon>
        <taxon>Pseudomonadota</taxon>
        <taxon>Gammaproteobacteria</taxon>
        <taxon>Moraxellales</taxon>
        <taxon>Moraxellaceae</taxon>
        <taxon>Alkanindiges</taxon>
    </lineage>
</organism>
<dbReference type="STRING" id="1907941.BKE30_01765"/>
<evidence type="ECO:0000313" key="3">
    <source>
        <dbReference type="EMBL" id="ONG42015.1"/>
    </source>
</evidence>
<dbReference type="Proteomes" id="UP000192132">
    <property type="component" value="Unassembled WGS sequence"/>
</dbReference>
<feature type="chain" id="PRO_5012729712" description="DUF6160 domain-containing protein" evidence="1">
    <location>
        <begin position="26"/>
        <end position="320"/>
    </location>
</feature>
<reference evidence="3 4" key="1">
    <citation type="submission" date="2016-10" db="EMBL/GenBank/DDBJ databases">
        <title>Draft Genome sequence of Alkanindiges sp. strain H1.</title>
        <authorList>
            <person name="Subhash Y."/>
            <person name="Lee S."/>
        </authorList>
    </citation>
    <scope>NUCLEOTIDE SEQUENCE [LARGE SCALE GENOMIC DNA]</scope>
    <source>
        <strain evidence="3 4">H1</strain>
    </source>
</reference>
<name>A0A1S8CYS5_9GAMM</name>
<dbReference type="OrthoDB" id="6712189at2"/>
<protein>
    <recommendedName>
        <fullName evidence="2">DUF6160 domain-containing protein</fullName>
    </recommendedName>
</protein>
<dbReference type="RefSeq" id="WP_076876954.1">
    <property type="nucleotide sequence ID" value="NZ_MLCN01000004.1"/>
</dbReference>
<proteinExistence type="predicted"/>
<evidence type="ECO:0000313" key="4">
    <source>
        <dbReference type="Proteomes" id="UP000192132"/>
    </source>
</evidence>
<gene>
    <name evidence="3" type="ORF">BKE30_01765</name>
</gene>
<evidence type="ECO:0000259" key="2">
    <source>
        <dbReference type="Pfam" id="PF19657"/>
    </source>
</evidence>
<evidence type="ECO:0000256" key="1">
    <source>
        <dbReference type="SAM" id="SignalP"/>
    </source>
</evidence>
<feature type="signal peptide" evidence="1">
    <location>
        <begin position="1"/>
        <end position="25"/>
    </location>
</feature>
<feature type="domain" description="DUF6160" evidence="2">
    <location>
        <begin position="7"/>
        <end position="59"/>
    </location>
</feature>
<dbReference type="Pfam" id="PF19657">
    <property type="entry name" value="DUF6160"/>
    <property type="match status" value="1"/>
</dbReference>
<sequence>MMNKYVQSILLIAFLPISNSWALQALDDADLAQQTGQDGVTIDIKLPNSTITFSEAALIDTDGMTGASNSASLVIAPKTYNSTQGIRLFSDATGTSITAQPISIKLDTDGGANPLLNAEIALPTDMRRLKINPFSVYLATGETSIYNSPRVLGGAAGTLRAGVTELIRFGTDGIEVLFKENDPVKINLQLGAESQGHMFVFTGGSISHIKTSSTDPIQIISNNSTATGESSLKLNLNLTASNAATGIRLAGFYGDINDQGLTFGKVGATDKFDLVIGNIVAGAEGAQAAGTFSGLKNGSMGNIGVVGASVTNLKVNVKGL</sequence>
<dbReference type="AlphaFoldDB" id="A0A1S8CYS5"/>
<accession>A0A1S8CYS5</accession>
<keyword evidence="1" id="KW-0732">Signal</keyword>
<keyword evidence="4" id="KW-1185">Reference proteome</keyword>
<dbReference type="InterPro" id="IPR046158">
    <property type="entry name" value="DUF6160"/>
</dbReference>
<dbReference type="EMBL" id="MLCN01000004">
    <property type="protein sequence ID" value="ONG42015.1"/>
    <property type="molecule type" value="Genomic_DNA"/>
</dbReference>